<accession>G0MPI5</accession>
<dbReference type="InParanoid" id="G0MPI5"/>
<dbReference type="eggNOG" id="ENOG502THCU">
    <property type="taxonomic scope" value="Eukaryota"/>
</dbReference>
<evidence type="ECO:0000256" key="1">
    <source>
        <dbReference type="SAM" id="MobiDB-lite"/>
    </source>
</evidence>
<feature type="region of interest" description="Disordered" evidence="1">
    <location>
        <begin position="1"/>
        <end position="24"/>
    </location>
</feature>
<dbReference type="HOGENOM" id="CLU_022278_0_0_1"/>
<evidence type="ECO:0000313" key="2">
    <source>
        <dbReference type="EMBL" id="EGT39784.1"/>
    </source>
</evidence>
<dbReference type="Proteomes" id="UP000008068">
    <property type="component" value="Unassembled WGS sequence"/>
</dbReference>
<feature type="compositionally biased region" description="Low complexity" evidence="1">
    <location>
        <begin position="208"/>
        <end position="220"/>
    </location>
</feature>
<proteinExistence type="predicted"/>
<keyword evidence="3" id="KW-1185">Reference proteome</keyword>
<reference evidence="3" key="1">
    <citation type="submission" date="2011-07" db="EMBL/GenBank/DDBJ databases">
        <authorList>
            <consortium name="Caenorhabditis brenneri Sequencing and Analysis Consortium"/>
            <person name="Wilson R.K."/>
        </authorList>
    </citation>
    <scope>NUCLEOTIDE SEQUENCE [LARGE SCALE GENOMIC DNA]</scope>
    <source>
        <strain evidence="3">PB2801</strain>
    </source>
</reference>
<feature type="region of interest" description="Disordered" evidence="1">
    <location>
        <begin position="675"/>
        <end position="712"/>
    </location>
</feature>
<feature type="region of interest" description="Disordered" evidence="1">
    <location>
        <begin position="148"/>
        <end position="309"/>
    </location>
</feature>
<organism evidence="3">
    <name type="scientific">Caenorhabditis brenneri</name>
    <name type="common">Nematode worm</name>
    <dbReference type="NCBI Taxonomy" id="135651"/>
    <lineage>
        <taxon>Eukaryota</taxon>
        <taxon>Metazoa</taxon>
        <taxon>Ecdysozoa</taxon>
        <taxon>Nematoda</taxon>
        <taxon>Chromadorea</taxon>
        <taxon>Rhabditida</taxon>
        <taxon>Rhabditina</taxon>
        <taxon>Rhabditomorpha</taxon>
        <taxon>Rhabditoidea</taxon>
        <taxon>Rhabditidae</taxon>
        <taxon>Peloderinae</taxon>
        <taxon>Caenorhabditis</taxon>
    </lineage>
</organism>
<feature type="compositionally biased region" description="Basic and acidic residues" evidence="1">
    <location>
        <begin position="676"/>
        <end position="686"/>
    </location>
</feature>
<feature type="compositionally biased region" description="Polar residues" evidence="1">
    <location>
        <begin position="1"/>
        <end position="17"/>
    </location>
</feature>
<evidence type="ECO:0000313" key="3">
    <source>
        <dbReference type="Proteomes" id="UP000008068"/>
    </source>
</evidence>
<feature type="compositionally biased region" description="Basic residues" evidence="1">
    <location>
        <begin position="690"/>
        <end position="700"/>
    </location>
</feature>
<dbReference type="AlphaFoldDB" id="G0MPI5"/>
<feature type="region of interest" description="Disordered" evidence="1">
    <location>
        <begin position="602"/>
        <end position="631"/>
    </location>
</feature>
<dbReference type="STRING" id="135651.G0MPI5"/>
<gene>
    <name evidence="2" type="ORF">CAEBREN_06353</name>
</gene>
<feature type="compositionally biased region" description="Acidic residues" evidence="1">
    <location>
        <begin position="221"/>
        <end position="236"/>
    </location>
</feature>
<dbReference type="FunCoup" id="G0MPI5">
    <property type="interactions" value="1801"/>
</dbReference>
<feature type="compositionally biased region" description="Polar residues" evidence="1">
    <location>
        <begin position="280"/>
        <end position="292"/>
    </location>
</feature>
<sequence length="746" mass="82387">MNDFVNHSQSASTQNGGIRSPLDLDVTPWTPNSTGKLTPARPITPLSFAFMSEEERTAFKFPKSTSQQVSSNVMGEEKKPEEEFSSALTTFPVSIPSRKGDTNSTETSPTFSRKSFKVDDLMLVDDVSDPPMTSGPYIPKAHLGWASFGESIQPPPPPVNRTSAPQMKRKVYVIRPQNRDKSKPYYVGTGKPKKDESTSSRAKAPKIAPTVAPTVEAAATDSDEDVDVVGIDEEDSVSAMDSTRPPDLPPQPSFGSRFAAARSKKDNKPNYESDEDELSTPPQLEPQTSDTSALKRAPSTDFDIEEKVDTEGSRLEKHLVMDEVDSSQLLKTKISSSAIPILPLSKSIMERKKVAIEMTKNAVIKKVNAPKPTFKSFSVAPKSVQIPAYTDSAPVTLYSNLTKPGNFHKDARGRCVRCRDRSPVDMSTFKFVEDTTVVAVRAHLCDQTRVMIARTAIWNREYSKRLGDRAAGTVWQKPDEVTAQMTGFCSATVRRCIDIANLSIVPRCADRIGVSKAELASLKTSFGNEKFFGQPMRTPHVLTQYYAVKAQAAAAQKANANGPPPPLRMGRPPGRVEKDEPIDEEEERRHHPLTYYHPAIHDEQSSSQSTSSAAVAVKPSESSSLTATQNKMPLPSLKKTVLRWTSITTPRILRPPTLRSAAAAAVPKMAVIPVMKKREPPPKKDQTYGPKKRGRPRKVVKQADDPDELPARRSLRWRRKDVTEEVKETVEYLMNKVCSESTPNET</sequence>
<feature type="region of interest" description="Disordered" evidence="1">
    <location>
        <begin position="556"/>
        <end position="590"/>
    </location>
</feature>
<dbReference type="OMA" id="RAHLCDQ"/>
<protein>
    <submittedName>
        <fullName evidence="2">Uncharacterized protein</fullName>
    </submittedName>
</protein>
<name>G0MPI5_CAEBE</name>
<feature type="compositionally biased region" description="Low complexity" evidence="1">
    <location>
        <begin position="605"/>
        <end position="617"/>
    </location>
</feature>
<dbReference type="OrthoDB" id="5840175at2759"/>
<dbReference type="EMBL" id="GL379805">
    <property type="protein sequence ID" value="EGT39784.1"/>
    <property type="molecule type" value="Genomic_DNA"/>
</dbReference>
<feature type="compositionally biased region" description="Polar residues" evidence="1">
    <location>
        <begin position="620"/>
        <end position="631"/>
    </location>
</feature>